<feature type="region of interest" description="Disordered" evidence="1">
    <location>
        <begin position="65"/>
        <end position="124"/>
    </location>
</feature>
<dbReference type="Proteomes" id="UP000292702">
    <property type="component" value="Unassembled WGS sequence"/>
</dbReference>
<reference evidence="2 3" key="1">
    <citation type="submission" date="2018-11" db="EMBL/GenBank/DDBJ databases">
        <title>Genome assembly of Steccherinum ochraceum LE-BIN_3174, the white-rot fungus of the Steccherinaceae family (The Residual Polyporoid clade, Polyporales, Basidiomycota).</title>
        <authorList>
            <person name="Fedorova T.V."/>
            <person name="Glazunova O.A."/>
            <person name="Landesman E.O."/>
            <person name="Moiseenko K.V."/>
            <person name="Psurtseva N.V."/>
            <person name="Savinova O.S."/>
            <person name="Shakhova N.V."/>
            <person name="Tyazhelova T.V."/>
            <person name="Vasina D.V."/>
        </authorList>
    </citation>
    <scope>NUCLEOTIDE SEQUENCE [LARGE SCALE GENOMIC DNA]</scope>
    <source>
        <strain evidence="2 3">LE-BIN_3174</strain>
    </source>
</reference>
<feature type="compositionally biased region" description="Low complexity" evidence="1">
    <location>
        <begin position="69"/>
        <end position="83"/>
    </location>
</feature>
<evidence type="ECO:0000313" key="3">
    <source>
        <dbReference type="Proteomes" id="UP000292702"/>
    </source>
</evidence>
<proteinExistence type="predicted"/>
<sequence length="471" mass="52992">MPFDPQSSHSTFRDDVRTYQVLSEARSWLANIRPLARSASPNSCAARRGLVDQINALRSELRVVRNSTDDSLSGKLDLSSPGPLSTPNPFSPAASHFSPDLTPNQFFEPSTPPRFHEPFTPPRFSQYSTPVNPSIHTPSVVQSPCTPVQEHASGDAQEMQDPEATATEDDDKLTSSELAQERVDAILVHFEHDHILPADAFFSSPPLLLVRQNSDLMRSSRMQLSLACAAAIRPTLEISRGDVQIDVPTIWSMKSVVSAIEKQKDLMERLVKQDEWIIELGSAIRTHNWYADTVKNLESLRFANQWSSIRGPGSTKIKRDYYLSLYASLKEVPSNVPLKRIPELLKDDFLAWKRIQLKGVGCRERFRKLYNCFGAAVFIDPFWKVDDLMDRRSRTFKRVLDVLAAEVLSVADEDDDASYVNRLSENHDSTLLVLSKLLGQTAGSEIRDYVVDFIENNPPSFSLDDDEVDDD</sequence>
<organism evidence="2 3">
    <name type="scientific">Steccherinum ochraceum</name>
    <dbReference type="NCBI Taxonomy" id="92696"/>
    <lineage>
        <taxon>Eukaryota</taxon>
        <taxon>Fungi</taxon>
        <taxon>Dikarya</taxon>
        <taxon>Basidiomycota</taxon>
        <taxon>Agaricomycotina</taxon>
        <taxon>Agaricomycetes</taxon>
        <taxon>Polyporales</taxon>
        <taxon>Steccherinaceae</taxon>
        <taxon>Steccherinum</taxon>
    </lineage>
</organism>
<dbReference type="EMBL" id="RWJN01000279">
    <property type="protein sequence ID" value="TCD63719.1"/>
    <property type="molecule type" value="Genomic_DNA"/>
</dbReference>
<comment type="caution">
    <text evidence="2">The sequence shown here is derived from an EMBL/GenBank/DDBJ whole genome shotgun (WGS) entry which is preliminary data.</text>
</comment>
<dbReference type="AlphaFoldDB" id="A0A4R0RG45"/>
<gene>
    <name evidence="2" type="ORF">EIP91_005004</name>
</gene>
<evidence type="ECO:0000256" key="1">
    <source>
        <dbReference type="SAM" id="MobiDB-lite"/>
    </source>
</evidence>
<name>A0A4R0RG45_9APHY</name>
<keyword evidence="3" id="KW-1185">Reference proteome</keyword>
<feature type="region of interest" description="Disordered" evidence="1">
    <location>
        <begin position="138"/>
        <end position="176"/>
    </location>
</feature>
<accession>A0A4R0RG45</accession>
<evidence type="ECO:0000313" key="2">
    <source>
        <dbReference type="EMBL" id="TCD63719.1"/>
    </source>
</evidence>
<protein>
    <submittedName>
        <fullName evidence="2">Uncharacterized protein</fullName>
    </submittedName>
</protein>
<feature type="compositionally biased region" description="Acidic residues" evidence="1">
    <location>
        <begin position="158"/>
        <end position="171"/>
    </location>
</feature>
<dbReference type="OrthoDB" id="2803878at2759"/>